<dbReference type="Gene3D" id="3.40.50.720">
    <property type="entry name" value="NAD(P)-binding Rossmann-like Domain"/>
    <property type="match status" value="2"/>
</dbReference>
<dbReference type="GO" id="GO:0005829">
    <property type="term" value="C:cytosol"/>
    <property type="evidence" value="ECO:0007669"/>
    <property type="project" value="TreeGrafter"/>
</dbReference>
<dbReference type="EMBL" id="FNEC01000026">
    <property type="protein sequence ID" value="SDJ99911.1"/>
    <property type="molecule type" value="Genomic_DNA"/>
</dbReference>
<sequence>MLGLRSRLSVVAFPNMKKNVFVFSRLAPEHLERLRGQFNVSVLDPKQGEVDAQFAAALPQAHGMIGVGRPLGEKQLAQAGQLEVISSVSVGYDNYDLAYLNQRGIALTNTPDVLTETTADLGFALIMAAARRTAELDAWTKAGHWKRTVDAPLFGVDVHGKKLGILGLGRIGAAIARRGRFGFDMDVLYHGNNRKPELEQQLGARYCGFDELLGEADFVCVVVPLSDATRKLIGKRELELMKPSAILVNIARGQVVDEAALVEALQEKRILAAGLDVYEKEPLAESPLYALPNAVTLPHIGSATHETRRAMAECALANFEAALRGERPKNLVNPQVWKG</sequence>
<dbReference type="GO" id="GO:0016618">
    <property type="term" value="F:hydroxypyruvate reductase [NAD(P)H] activity"/>
    <property type="evidence" value="ECO:0007669"/>
    <property type="project" value="TreeGrafter"/>
</dbReference>
<gene>
    <name evidence="7" type="ORF">SAMN05216189_102678</name>
    <name evidence="8" type="ORF">SAMN06295949_113152</name>
</gene>
<feature type="domain" description="D-isomer specific 2-hydroxyacid dehydrogenase catalytic" evidence="5">
    <location>
        <begin position="20"/>
        <end position="333"/>
    </location>
</feature>
<proteinExistence type="inferred from homology"/>
<dbReference type="InterPro" id="IPR006140">
    <property type="entry name" value="D-isomer_DH_NAD-bd"/>
</dbReference>
<evidence type="ECO:0000259" key="5">
    <source>
        <dbReference type="Pfam" id="PF00389"/>
    </source>
</evidence>
<reference evidence="8 9" key="2">
    <citation type="submission" date="2017-06" db="EMBL/GenBank/DDBJ databases">
        <authorList>
            <person name="Varghese N."/>
            <person name="Submissions S."/>
        </authorList>
    </citation>
    <scope>NUCLEOTIDE SEQUENCE [LARGE SCALE GENOMIC DNA]</scope>
    <source>
        <strain evidence="8 9">RLD-1</strain>
    </source>
</reference>
<dbReference type="Pfam" id="PF02826">
    <property type="entry name" value="2-Hacid_dh_C"/>
    <property type="match status" value="1"/>
</dbReference>
<organism evidence="7 10">
    <name type="scientific">Pseudomonas delhiensis</name>
    <dbReference type="NCBI Taxonomy" id="366289"/>
    <lineage>
        <taxon>Bacteria</taxon>
        <taxon>Pseudomonadati</taxon>
        <taxon>Pseudomonadota</taxon>
        <taxon>Gammaproteobacteria</taxon>
        <taxon>Pseudomonadales</taxon>
        <taxon>Pseudomonadaceae</taxon>
        <taxon>Pseudomonas</taxon>
    </lineage>
</organism>
<dbReference type="Proteomes" id="UP000199693">
    <property type="component" value="Unassembled WGS sequence"/>
</dbReference>
<dbReference type="InterPro" id="IPR029753">
    <property type="entry name" value="D-isomer_DH_CS"/>
</dbReference>
<comment type="similarity">
    <text evidence="1 4">Belongs to the D-isomer specific 2-hydroxyacid dehydrogenase family.</text>
</comment>
<feature type="domain" description="D-isomer specific 2-hydroxyacid dehydrogenase NAD-binding" evidence="6">
    <location>
        <begin position="123"/>
        <end position="301"/>
    </location>
</feature>
<dbReference type="GO" id="GO:0051287">
    <property type="term" value="F:NAD binding"/>
    <property type="evidence" value="ECO:0007669"/>
    <property type="project" value="InterPro"/>
</dbReference>
<dbReference type="FunFam" id="3.40.50.720:FF:000462">
    <property type="entry name" value="Glyoxylate reductase (NADP+)"/>
    <property type="match status" value="1"/>
</dbReference>
<dbReference type="PROSITE" id="PS00671">
    <property type="entry name" value="D_2_HYDROXYACID_DH_3"/>
    <property type="match status" value="1"/>
</dbReference>
<evidence type="ECO:0000313" key="9">
    <source>
        <dbReference type="Proteomes" id="UP000198309"/>
    </source>
</evidence>
<keyword evidence="2 4" id="KW-0560">Oxidoreductase</keyword>
<dbReference type="EMBL" id="FZPC01000013">
    <property type="protein sequence ID" value="SNT09986.1"/>
    <property type="molecule type" value="Genomic_DNA"/>
</dbReference>
<evidence type="ECO:0000313" key="8">
    <source>
        <dbReference type="EMBL" id="SNT09986.1"/>
    </source>
</evidence>
<dbReference type="SUPFAM" id="SSF51735">
    <property type="entry name" value="NAD(P)-binding Rossmann-fold domains"/>
    <property type="match status" value="1"/>
</dbReference>
<dbReference type="InterPro" id="IPR036291">
    <property type="entry name" value="NAD(P)-bd_dom_sf"/>
</dbReference>
<name>A0A239JVM2_9PSED</name>
<dbReference type="Proteomes" id="UP000198309">
    <property type="component" value="Unassembled WGS sequence"/>
</dbReference>
<evidence type="ECO:0000256" key="3">
    <source>
        <dbReference type="ARBA" id="ARBA00023027"/>
    </source>
</evidence>
<evidence type="ECO:0000259" key="6">
    <source>
        <dbReference type="Pfam" id="PF02826"/>
    </source>
</evidence>
<dbReference type="InterPro" id="IPR050223">
    <property type="entry name" value="D-isomer_2-hydroxyacid_DH"/>
</dbReference>
<keyword evidence="9" id="KW-1185">Reference proteome</keyword>
<dbReference type="Pfam" id="PF00389">
    <property type="entry name" value="2-Hacid_dh"/>
    <property type="match status" value="1"/>
</dbReference>
<accession>A0A239JVM2</accession>
<dbReference type="InterPro" id="IPR006139">
    <property type="entry name" value="D-isomer_2_OHA_DH_cat_dom"/>
</dbReference>
<dbReference type="AlphaFoldDB" id="A0A239JVM2"/>
<evidence type="ECO:0000313" key="7">
    <source>
        <dbReference type="EMBL" id="SDJ99911.1"/>
    </source>
</evidence>
<keyword evidence="3" id="KW-0520">NAD</keyword>
<dbReference type="CDD" id="cd05301">
    <property type="entry name" value="GDH"/>
    <property type="match status" value="1"/>
</dbReference>
<dbReference type="PANTHER" id="PTHR10996">
    <property type="entry name" value="2-HYDROXYACID DEHYDROGENASE-RELATED"/>
    <property type="match status" value="1"/>
</dbReference>
<dbReference type="SUPFAM" id="SSF52283">
    <property type="entry name" value="Formate/glycerate dehydrogenase catalytic domain-like"/>
    <property type="match status" value="1"/>
</dbReference>
<evidence type="ECO:0000313" key="10">
    <source>
        <dbReference type="Proteomes" id="UP000199693"/>
    </source>
</evidence>
<evidence type="ECO:0000256" key="4">
    <source>
        <dbReference type="RuleBase" id="RU003719"/>
    </source>
</evidence>
<dbReference type="PANTHER" id="PTHR10996:SF283">
    <property type="entry name" value="GLYOXYLATE_HYDROXYPYRUVATE REDUCTASE B"/>
    <property type="match status" value="1"/>
</dbReference>
<reference evidence="7 10" key="1">
    <citation type="submission" date="2016-10" db="EMBL/GenBank/DDBJ databases">
        <authorList>
            <person name="de Groot N.N."/>
        </authorList>
    </citation>
    <scope>NUCLEOTIDE SEQUENCE [LARGE SCALE GENOMIC DNA]</scope>
    <source>
        <strain evidence="7 10">CCM 7361</strain>
    </source>
</reference>
<dbReference type="GO" id="GO:0030267">
    <property type="term" value="F:glyoxylate reductase (NADPH) activity"/>
    <property type="evidence" value="ECO:0007669"/>
    <property type="project" value="TreeGrafter"/>
</dbReference>
<evidence type="ECO:0000256" key="2">
    <source>
        <dbReference type="ARBA" id="ARBA00023002"/>
    </source>
</evidence>
<evidence type="ECO:0000256" key="1">
    <source>
        <dbReference type="ARBA" id="ARBA00005854"/>
    </source>
</evidence>
<protein>
    <submittedName>
        <fullName evidence="7">Gluconate 2-dehydrogenase</fullName>
    </submittedName>
</protein>